<sequence>MVRDVCHLQRFVNKEVLSDCEIVQGNKLLLYLNCCLAGRAYPFGYLPENLCELVPMETYKFLIQLRPKSASSLQSNAELASDCSFPNLRLLLKFDARQFLNVICTCGDAPLFANSDGRLKRLVDILVSQRIRMYASAFHNDPPAKIGHTQGYPFVYAADTIHLLRSVPEIDTTILQLALPLPYTHNLSPVAFTYSLSTRDHSPGSPTSSPGTLSTFLVDLPTLLARIPTILAHLPTLLLPTNSTGSPINFPGTPSYPPGIPNHSPDVLIQSPGIPSHSPTHSPTY</sequence>
<proteinExistence type="predicted"/>
<evidence type="ECO:0000313" key="4">
    <source>
        <dbReference type="WBParaSite" id="jg6858"/>
    </source>
</evidence>
<name>A0A915EKH6_9BILA</name>
<dbReference type="Proteomes" id="UP000887574">
    <property type="component" value="Unplaced"/>
</dbReference>
<protein>
    <submittedName>
        <fullName evidence="4">Vacuolar protein sorting-associated protein 8 central domain-containing protein</fullName>
    </submittedName>
</protein>
<dbReference type="AlphaFoldDB" id="A0A915EKH6"/>
<dbReference type="InterPro" id="IPR025941">
    <property type="entry name" value="Vps8_central_dom"/>
</dbReference>
<accession>A0A915EKH6</accession>
<evidence type="ECO:0000259" key="2">
    <source>
        <dbReference type="Pfam" id="PF12816"/>
    </source>
</evidence>
<dbReference type="Pfam" id="PF12816">
    <property type="entry name" value="TPR_Vps8"/>
    <property type="match status" value="1"/>
</dbReference>
<reference evidence="4" key="1">
    <citation type="submission" date="2022-11" db="UniProtKB">
        <authorList>
            <consortium name="WormBaseParasite"/>
        </authorList>
    </citation>
    <scope>IDENTIFICATION</scope>
</reference>
<organism evidence="3 4">
    <name type="scientific">Ditylenchus dipsaci</name>
    <dbReference type="NCBI Taxonomy" id="166011"/>
    <lineage>
        <taxon>Eukaryota</taxon>
        <taxon>Metazoa</taxon>
        <taxon>Ecdysozoa</taxon>
        <taxon>Nematoda</taxon>
        <taxon>Chromadorea</taxon>
        <taxon>Rhabditida</taxon>
        <taxon>Tylenchina</taxon>
        <taxon>Tylenchomorpha</taxon>
        <taxon>Sphaerularioidea</taxon>
        <taxon>Anguinidae</taxon>
        <taxon>Anguininae</taxon>
        <taxon>Ditylenchus</taxon>
    </lineage>
</organism>
<feature type="domain" description="Vacuolar protein sorting-associated protein 8 central" evidence="2">
    <location>
        <begin position="17"/>
        <end position="103"/>
    </location>
</feature>
<feature type="region of interest" description="Disordered" evidence="1">
    <location>
        <begin position="249"/>
        <end position="285"/>
    </location>
</feature>
<evidence type="ECO:0000313" key="3">
    <source>
        <dbReference type="Proteomes" id="UP000887574"/>
    </source>
</evidence>
<evidence type="ECO:0000256" key="1">
    <source>
        <dbReference type="SAM" id="MobiDB-lite"/>
    </source>
</evidence>
<dbReference type="WBParaSite" id="jg6858">
    <property type="protein sequence ID" value="jg6858"/>
    <property type="gene ID" value="jg6858"/>
</dbReference>
<keyword evidence="3" id="KW-1185">Reference proteome</keyword>